<comment type="subunit">
    <text evidence="3">Monomer.</text>
</comment>
<dbReference type="EMBL" id="BJXK01000007">
    <property type="protein sequence ID" value="GEM79754.1"/>
    <property type="molecule type" value="Genomic_DNA"/>
</dbReference>
<dbReference type="GO" id="GO:0070205">
    <property type="term" value="F:2-succinyl-6-hydroxy-2,4-cyclohexadiene-1-carboxylate synthase activity"/>
    <property type="evidence" value="ECO:0007669"/>
    <property type="project" value="UniProtKB-UniRule"/>
</dbReference>
<dbReference type="PANTHER" id="PTHR42916:SF1">
    <property type="entry name" value="PROTEIN PHYLLO, CHLOROPLASTIC"/>
    <property type="match status" value="1"/>
</dbReference>
<organism evidence="5 6">
    <name type="scientific">Vibrio superstes NBRC 103154</name>
    <dbReference type="NCBI Taxonomy" id="1219062"/>
    <lineage>
        <taxon>Bacteria</taxon>
        <taxon>Pseudomonadati</taxon>
        <taxon>Pseudomonadota</taxon>
        <taxon>Gammaproteobacteria</taxon>
        <taxon>Vibrionales</taxon>
        <taxon>Vibrionaceae</taxon>
        <taxon>Vibrio</taxon>
    </lineage>
</organism>
<comment type="similarity">
    <text evidence="3">Belongs to the AB hydrolase superfamily. MenH family.</text>
</comment>
<feature type="domain" description="AB hydrolase-1" evidence="4">
    <location>
        <begin position="24"/>
        <end position="257"/>
    </location>
</feature>
<comment type="caution">
    <text evidence="5">The sequence shown here is derived from an EMBL/GenBank/DDBJ whole genome shotgun (WGS) entry which is preliminary data.</text>
</comment>
<dbReference type="UniPathway" id="UPA01057">
    <property type="reaction ID" value="UER00900"/>
</dbReference>
<keyword evidence="2 3" id="KW-0456">Lyase</keyword>
<evidence type="ECO:0000313" key="6">
    <source>
        <dbReference type="Proteomes" id="UP000321113"/>
    </source>
</evidence>
<dbReference type="Proteomes" id="UP000321113">
    <property type="component" value="Unassembled WGS sequence"/>
</dbReference>
<evidence type="ECO:0000256" key="1">
    <source>
        <dbReference type="ARBA" id="ARBA00022428"/>
    </source>
</evidence>
<dbReference type="SUPFAM" id="SSF53474">
    <property type="entry name" value="alpha/beta-Hydrolases"/>
    <property type="match status" value="1"/>
</dbReference>
<reference evidence="5 6" key="1">
    <citation type="submission" date="2019-07" db="EMBL/GenBank/DDBJ databases">
        <title>Whole genome shotgun sequence of Vibrio superstes NBRC 103154.</title>
        <authorList>
            <person name="Hosoyama A."/>
            <person name="Uohara A."/>
            <person name="Ohji S."/>
            <person name="Ichikawa N."/>
        </authorList>
    </citation>
    <scope>NUCLEOTIDE SEQUENCE [LARGE SCALE GENOMIC DNA]</scope>
    <source>
        <strain evidence="5 6">NBRC 103154</strain>
    </source>
</reference>
<accession>A0A511QQZ4</accession>
<proteinExistence type="inferred from homology"/>
<dbReference type="OrthoDB" id="9808398at2"/>
<dbReference type="Gene3D" id="3.40.50.1820">
    <property type="entry name" value="alpha/beta hydrolase"/>
    <property type="match status" value="1"/>
</dbReference>
<evidence type="ECO:0000259" key="4">
    <source>
        <dbReference type="Pfam" id="PF12697"/>
    </source>
</evidence>
<dbReference type="HAMAP" id="MF_01660">
    <property type="entry name" value="MenH"/>
    <property type="match status" value="1"/>
</dbReference>
<evidence type="ECO:0000256" key="2">
    <source>
        <dbReference type="ARBA" id="ARBA00023239"/>
    </source>
</evidence>
<comment type="function">
    <text evidence="3">Catalyzes a proton abstraction reaction that results in 2,5-elimination of pyruvate from 2-succinyl-5-enolpyruvyl-6-hydroxy-3-cyclohexene-1-carboxylate (SEPHCHC) and the formation of 2-succinyl-6-hydroxy-2,4-cyclohexadiene-1-carboxylate (SHCHC).</text>
</comment>
<comment type="pathway">
    <text evidence="3">Quinol/quinone metabolism; menaquinone biosynthesis.</text>
</comment>
<dbReference type="NCBIfam" id="NF008340">
    <property type="entry name" value="PRK11126.1"/>
    <property type="match status" value="1"/>
</dbReference>
<dbReference type="InterPro" id="IPR029058">
    <property type="entry name" value="AB_hydrolase_fold"/>
</dbReference>
<dbReference type="PANTHER" id="PTHR42916">
    <property type="entry name" value="2-SUCCINYL-5-ENOLPYRUVYL-6-HYDROXY-3-CYCLOHEXENE-1-CARBOXYLATE SYNTHASE"/>
    <property type="match status" value="1"/>
</dbReference>
<dbReference type="Pfam" id="PF12697">
    <property type="entry name" value="Abhydrolase_6"/>
    <property type="match status" value="1"/>
</dbReference>
<dbReference type="AlphaFoldDB" id="A0A511QQZ4"/>
<protein>
    <recommendedName>
        <fullName evidence="3">Putative 2-succinyl-6-hydroxy-2,4-cyclohexadiene-1-carboxylate synthase</fullName>
        <shortName evidence="3">SHCHC synthase</shortName>
        <ecNumber evidence="3">4.2.99.20</ecNumber>
    </recommendedName>
</protein>
<dbReference type="InterPro" id="IPR000073">
    <property type="entry name" value="AB_hydrolase_1"/>
</dbReference>
<evidence type="ECO:0000256" key="3">
    <source>
        <dbReference type="HAMAP-Rule" id="MF_01660"/>
    </source>
</evidence>
<dbReference type="InterPro" id="IPR022485">
    <property type="entry name" value="SHCHC_synthase_MenH"/>
</dbReference>
<keyword evidence="1 3" id="KW-0474">Menaquinone biosynthesis</keyword>
<evidence type="ECO:0000313" key="5">
    <source>
        <dbReference type="EMBL" id="GEM79754.1"/>
    </source>
</evidence>
<sequence>MPLSSKMSSLSPFKALTSTPTARLVFVHGFLGSSADWKPVIQYLPDSVDVYALDLPGHGSAKQIRPKDFKGFVDAIKGQLRYLPDDGIPLFLVGYSLGARLLMHLAVKLDADECSIAGFVIEGGNFGLQQESERESRWENDVHWITRFRGHPLNEVLSDWYQQGVFSSLTFEQRQGVIEERLNNSGEALAEVLSATSLAKQDYLLPLLQSSKHKIYYIAGENDEKFCRLYESSKVDYEVVSGAGHNAHKDQPNKYARKLTQLLSLRDTDSL</sequence>
<comment type="catalytic activity">
    <reaction evidence="3">
        <text>5-enolpyruvoyl-6-hydroxy-2-succinyl-cyclohex-3-ene-1-carboxylate = (1R,6R)-6-hydroxy-2-succinyl-cyclohexa-2,4-diene-1-carboxylate + pyruvate</text>
        <dbReference type="Rhea" id="RHEA:25597"/>
        <dbReference type="ChEBI" id="CHEBI:15361"/>
        <dbReference type="ChEBI" id="CHEBI:58689"/>
        <dbReference type="ChEBI" id="CHEBI:58818"/>
        <dbReference type="EC" id="4.2.99.20"/>
    </reaction>
</comment>
<dbReference type="UniPathway" id="UPA00079"/>
<comment type="pathway">
    <text evidence="3">Quinol/quinone metabolism; 1,4-dihydroxy-2-naphthoate biosynthesis; 1,4-dihydroxy-2-naphthoate from chorismate: step 3/7.</text>
</comment>
<dbReference type="GO" id="GO:0009234">
    <property type="term" value="P:menaquinone biosynthetic process"/>
    <property type="evidence" value="ECO:0007669"/>
    <property type="project" value="UniProtKB-UniRule"/>
</dbReference>
<gene>
    <name evidence="3 5" type="primary">menH</name>
    <name evidence="5" type="ORF">VSU01S_19990</name>
</gene>
<dbReference type="NCBIfam" id="TIGR03695">
    <property type="entry name" value="menH_SHCHC"/>
    <property type="match status" value="1"/>
</dbReference>
<keyword evidence="6" id="KW-1185">Reference proteome</keyword>
<dbReference type="EC" id="4.2.99.20" evidence="3"/>
<name>A0A511QQZ4_9VIBR</name>